<dbReference type="AlphaFoldDB" id="A0A563U1J2"/>
<name>A0A563U1J2_9SPHI</name>
<feature type="region of interest" description="Disordered" evidence="1">
    <location>
        <begin position="1"/>
        <end position="34"/>
    </location>
</feature>
<sequence length="106" mass="12747">MKRKAKRTVPKLSKEVRESSKNLRSVHDGMGTTMPPDRDVLLIYFDQKGEGELAEKFYYEHDNRGWKTLTGGMIYNWKVCAAEWIYNYRQEVKRRWRQSPFYSESF</sequence>
<accession>A0A563U1J2</accession>
<comment type="caution">
    <text evidence="2">The sequence shown here is derived from an EMBL/GenBank/DDBJ whole genome shotgun (WGS) entry which is preliminary data.</text>
</comment>
<proteinExistence type="predicted"/>
<reference evidence="2 3" key="1">
    <citation type="submission" date="2019-07" db="EMBL/GenBank/DDBJ databases">
        <authorList>
            <person name="Kim J."/>
        </authorList>
    </citation>
    <scope>NUCLEOTIDE SEQUENCE [LARGE SCALE GENOMIC DNA]</scope>
    <source>
        <strain evidence="2 3">MJ1a</strain>
    </source>
</reference>
<evidence type="ECO:0000313" key="2">
    <source>
        <dbReference type="EMBL" id="TWR25487.1"/>
    </source>
</evidence>
<organism evidence="2 3">
    <name type="scientific">Mucilaginibacter achroorhodeus</name>
    <dbReference type="NCBI Taxonomy" id="2599294"/>
    <lineage>
        <taxon>Bacteria</taxon>
        <taxon>Pseudomonadati</taxon>
        <taxon>Bacteroidota</taxon>
        <taxon>Sphingobacteriia</taxon>
        <taxon>Sphingobacteriales</taxon>
        <taxon>Sphingobacteriaceae</taxon>
        <taxon>Mucilaginibacter</taxon>
    </lineage>
</organism>
<protein>
    <submittedName>
        <fullName evidence="2">Uncharacterized protein</fullName>
    </submittedName>
</protein>
<evidence type="ECO:0000256" key="1">
    <source>
        <dbReference type="SAM" id="MobiDB-lite"/>
    </source>
</evidence>
<dbReference type="Proteomes" id="UP000318010">
    <property type="component" value="Unassembled WGS sequence"/>
</dbReference>
<dbReference type="OrthoDB" id="1442826at2"/>
<dbReference type="RefSeq" id="WP_146272019.1">
    <property type="nucleotide sequence ID" value="NZ_VOEI01000004.1"/>
</dbReference>
<evidence type="ECO:0000313" key="3">
    <source>
        <dbReference type="Proteomes" id="UP000318010"/>
    </source>
</evidence>
<dbReference type="EMBL" id="VOEI01000004">
    <property type="protein sequence ID" value="TWR25487.1"/>
    <property type="molecule type" value="Genomic_DNA"/>
</dbReference>
<keyword evidence="3" id="KW-1185">Reference proteome</keyword>
<feature type="compositionally biased region" description="Basic and acidic residues" evidence="1">
    <location>
        <begin position="12"/>
        <end position="27"/>
    </location>
</feature>
<gene>
    <name evidence="2" type="ORF">FPZ42_12880</name>
</gene>